<dbReference type="Gene3D" id="1.25.10.10">
    <property type="entry name" value="Leucine-rich Repeat Variant"/>
    <property type="match status" value="1"/>
</dbReference>
<dbReference type="InterPro" id="IPR016024">
    <property type="entry name" value="ARM-type_fold"/>
</dbReference>
<reference evidence="1" key="1">
    <citation type="submission" date="2021-03" db="EMBL/GenBank/DDBJ databases">
        <authorList>
            <person name="Bekaert M."/>
        </authorList>
    </citation>
    <scope>NUCLEOTIDE SEQUENCE</scope>
</reference>
<dbReference type="AlphaFoldDB" id="A0A8S3VBY8"/>
<accession>A0A8S3VBY8</accession>
<name>A0A8S3VBY8_MYTED</name>
<sequence length="172" mass="19551">MYKKTRCIHTYSTDVVVHTHRSSQKINAQHTNQYSTGAAEGIVSYIRLALDNELRRHDWYEPIELMDGLGKLAVNDINKRKIVDAGALPLLLRILKQDNIEEQAVASKALWTLSFDKDVAQKIRDFANLMPLLEKLSGSQDKNVEKNCKGALFVLKGENDVKNRKYIVLTVL</sequence>
<comment type="caution">
    <text evidence="1">The sequence shown here is derived from an EMBL/GenBank/DDBJ whole genome shotgun (WGS) entry which is preliminary data.</text>
</comment>
<dbReference type="SUPFAM" id="SSF48371">
    <property type="entry name" value="ARM repeat"/>
    <property type="match status" value="1"/>
</dbReference>
<dbReference type="EMBL" id="CAJPWZ010003256">
    <property type="protein sequence ID" value="CAG2254850.1"/>
    <property type="molecule type" value="Genomic_DNA"/>
</dbReference>
<gene>
    <name evidence="1" type="ORF">MEDL_66362</name>
</gene>
<protein>
    <submittedName>
        <fullName evidence="1">Uncharacterized protein</fullName>
    </submittedName>
</protein>
<dbReference type="SMART" id="SM00185">
    <property type="entry name" value="ARM"/>
    <property type="match status" value="1"/>
</dbReference>
<organism evidence="1 2">
    <name type="scientific">Mytilus edulis</name>
    <name type="common">Blue mussel</name>
    <dbReference type="NCBI Taxonomy" id="6550"/>
    <lineage>
        <taxon>Eukaryota</taxon>
        <taxon>Metazoa</taxon>
        <taxon>Spiralia</taxon>
        <taxon>Lophotrochozoa</taxon>
        <taxon>Mollusca</taxon>
        <taxon>Bivalvia</taxon>
        <taxon>Autobranchia</taxon>
        <taxon>Pteriomorphia</taxon>
        <taxon>Mytilida</taxon>
        <taxon>Mytiloidea</taxon>
        <taxon>Mytilidae</taxon>
        <taxon>Mytilinae</taxon>
        <taxon>Mytilus</taxon>
    </lineage>
</organism>
<keyword evidence="2" id="KW-1185">Reference proteome</keyword>
<dbReference type="InterPro" id="IPR011989">
    <property type="entry name" value="ARM-like"/>
</dbReference>
<evidence type="ECO:0000313" key="1">
    <source>
        <dbReference type="EMBL" id="CAG2254850.1"/>
    </source>
</evidence>
<evidence type="ECO:0000313" key="2">
    <source>
        <dbReference type="Proteomes" id="UP000683360"/>
    </source>
</evidence>
<dbReference type="OrthoDB" id="9978456at2759"/>
<dbReference type="InterPro" id="IPR000225">
    <property type="entry name" value="Armadillo"/>
</dbReference>
<dbReference type="Proteomes" id="UP000683360">
    <property type="component" value="Unassembled WGS sequence"/>
</dbReference>
<dbReference type="Pfam" id="PF00514">
    <property type="entry name" value="Arm"/>
    <property type="match status" value="1"/>
</dbReference>
<dbReference type="PANTHER" id="PTHR46270:SF2">
    <property type="entry name" value="TIR DOMAIN-CONTAINING PROTEIN"/>
    <property type="match status" value="1"/>
</dbReference>
<dbReference type="PANTHER" id="PTHR46270">
    <property type="entry name" value="ARMADILLO-TYPE FOLD-RELATED"/>
    <property type="match status" value="1"/>
</dbReference>
<proteinExistence type="predicted"/>